<feature type="transmembrane region" description="Helical" evidence="7">
    <location>
        <begin position="59"/>
        <end position="80"/>
    </location>
</feature>
<sequence>MSDTFALPLGKPQSAINPWLIAIAVVVPTFMEVLDTTIANVALRYIAGGLSSAETDSEWVITSYLAANAIVLTISGWLTTRLGRRNYFLMSIVVFTIASGLCGIATSLPQIILFRVIQGLAGGGLQPSSQAILIDSFPQDKQGTAMSVFGIAALIGPIVGPTLGGWLVVNYDWRWIFYINLPIGLFAFATSYILVRDPQYLTEEKERLRSRPLNFDYIGFSLLTLLVSCWEVVLSKGQEWDWLSDPFWRVQSLVGAFALALAFFIVRALRSKNPLVDLRVLANRNLAVSVAVLFSSFCVLYAASIALPSMLQTLFGYDAYQAGLVLSPGGISSITMLLIVSVCLRKGVDARYLIAMGLVVLAASNYWMSHLNLSVSPSHVIWPRMVLTAGLGLIFAPINVAAYMYVPQHLRGSAIALASLLRNEGGSVGVSMSQTIRERRDQFHLQRQNEFIDVLNPYMNSFSEQSTVFFYHFNGDHAASEKLALQALDTLRQQQALSLAYFDVFWFAAVIGISLVPLVFLMKRTIATKRQHLAAD</sequence>
<dbReference type="Gene3D" id="1.20.1720.10">
    <property type="entry name" value="Multidrug resistance protein D"/>
    <property type="match status" value="1"/>
</dbReference>
<dbReference type="CDD" id="cd17503">
    <property type="entry name" value="MFS_LmrB_MDR_like"/>
    <property type="match status" value="1"/>
</dbReference>
<evidence type="ECO:0000256" key="3">
    <source>
        <dbReference type="ARBA" id="ARBA00022475"/>
    </source>
</evidence>
<dbReference type="InterPro" id="IPR011701">
    <property type="entry name" value="MFS"/>
</dbReference>
<dbReference type="Pfam" id="PF07690">
    <property type="entry name" value="MFS_1"/>
    <property type="match status" value="1"/>
</dbReference>
<reference evidence="9 10" key="1">
    <citation type="journal article" date="2020" name="Antonie Van Leeuwenhoek">
        <title>Rhodopirellula heiligendammensis sp. nov., Rhodopirellula pilleata sp. nov., and Rhodopirellula solitaria sp. nov. isolated from natural or artificial marine surfaces in Northern Germany and California, USA, and emended description of the genus Rhodopirellula.</title>
        <authorList>
            <person name="Kallscheuer N."/>
            <person name="Wiegand S."/>
            <person name="Jogler M."/>
            <person name="Boedeker C."/>
            <person name="Peeters S.H."/>
            <person name="Rast P."/>
            <person name="Heuer A."/>
            <person name="Jetten M.S.M."/>
            <person name="Rohde M."/>
            <person name="Jogler C."/>
        </authorList>
    </citation>
    <scope>NUCLEOTIDE SEQUENCE [LARGE SCALE GENOMIC DNA]</scope>
    <source>
        <strain evidence="9 10">Poly21</strain>
    </source>
</reference>
<feature type="transmembrane region" description="Helical" evidence="7">
    <location>
        <begin position="87"/>
        <end position="106"/>
    </location>
</feature>
<dbReference type="OrthoDB" id="6360at2"/>
<dbReference type="PROSITE" id="PS50850">
    <property type="entry name" value="MFS"/>
    <property type="match status" value="1"/>
</dbReference>
<comment type="subcellular location">
    <subcellularLocation>
        <location evidence="1">Cell membrane</location>
        <topology evidence="1">Multi-pass membrane protein</topology>
    </subcellularLocation>
</comment>
<evidence type="ECO:0000313" key="9">
    <source>
        <dbReference type="EMBL" id="TWU09794.1"/>
    </source>
</evidence>
<protein>
    <submittedName>
        <fullName evidence="9">Multidrug export protein EmrB</fullName>
    </submittedName>
</protein>
<feature type="transmembrane region" description="Helical" evidence="7">
    <location>
        <begin position="286"/>
        <end position="307"/>
    </location>
</feature>
<feature type="transmembrane region" description="Helical" evidence="7">
    <location>
        <begin position="215"/>
        <end position="234"/>
    </location>
</feature>
<dbReference type="InterPro" id="IPR020846">
    <property type="entry name" value="MFS_dom"/>
</dbReference>
<feature type="transmembrane region" description="Helical" evidence="7">
    <location>
        <begin position="146"/>
        <end position="169"/>
    </location>
</feature>
<evidence type="ECO:0000259" key="8">
    <source>
        <dbReference type="PROSITE" id="PS50850"/>
    </source>
</evidence>
<dbReference type="Gene3D" id="1.20.1250.20">
    <property type="entry name" value="MFS general substrate transporter like domains"/>
    <property type="match status" value="1"/>
</dbReference>
<feature type="transmembrane region" description="Helical" evidence="7">
    <location>
        <begin position="246"/>
        <end position="266"/>
    </location>
</feature>
<keyword evidence="5 7" id="KW-1133">Transmembrane helix</keyword>
<evidence type="ECO:0000313" key="10">
    <source>
        <dbReference type="Proteomes" id="UP000319908"/>
    </source>
</evidence>
<evidence type="ECO:0000256" key="5">
    <source>
        <dbReference type="ARBA" id="ARBA00022989"/>
    </source>
</evidence>
<keyword evidence="6 7" id="KW-0472">Membrane</keyword>
<organism evidence="9 10">
    <name type="scientific">Allorhodopirellula heiligendammensis</name>
    <dbReference type="NCBI Taxonomy" id="2714739"/>
    <lineage>
        <taxon>Bacteria</taxon>
        <taxon>Pseudomonadati</taxon>
        <taxon>Planctomycetota</taxon>
        <taxon>Planctomycetia</taxon>
        <taxon>Pirellulales</taxon>
        <taxon>Pirellulaceae</taxon>
        <taxon>Allorhodopirellula</taxon>
    </lineage>
</organism>
<dbReference type="InterPro" id="IPR036259">
    <property type="entry name" value="MFS_trans_sf"/>
</dbReference>
<feature type="domain" description="Major facilitator superfamily (MFS) profile" evidence="8">
    <location>
        <begin position="21"/>
        <end position="526"/>
    </location>
</feature>
<dbReference type="GO" id="GO:0005886">
    <property type="term" value="C:plasma membrane"/>
    <property type="evidence" value="ECO:0007669"/>
    <property type="project" value="UniProtKB-SubCell"/>
</dbReference>
<gene>
    <name evidence="9" type="primary">emrB</name>
    <name evidence="9" type="ORF">Poly21_54600</name>
</gene>
<evidence type="ECO:0000256" key="2">
    <source>
        <dbReference type="ARBA" id="ARBA00022448"/>
    </source>
</evidence>
<keyword evidence="4 7" id="KW-0812">Transmembrane</keyword>
<accession>A0A5C6BH63</accession>
<feature type="transmembrane region" description="Helical" evidence="7">
    <location>
        <begin position="381"/>
        <end position="406"/>
    </location>
</feature>
<feature type="transmembrane region" description="Helical" evidence="7">
    <location>
        <begin position="319"/>
        <end position="340"/>
    </location>
</feature>
<evidence type="ECO:0000256" key="4">
    <source>
        <dbReference type="ARBA" id="ARBA00022692"/>
    </source>
</evidence>
<evidence type="ECO:0000256" key="1">
    <source>
        <dbReference type="ARBA" id="ARBA00004651"/>
    </source>
</evidence>
<keyword evidence="2" id="KW-0813">Transport</keyword>
<dbReference type="PANTHER" id="PTHR23501:SF174">
    <property type="entry name" value="MULTIDRUG EXPORT PROTEIN EMRB-RELATED"/>
    <property type="match status" value="1"/>
</dbReference>
<feature type="transmembrane region" description="Helical" evidence="7">
    <location>
        <begin position="175"/>
        <end position="195"/>
    </location>
</feature>
<dbReference type="Proteomes" id="UP000319908">
    <property type="component" value="Unassembled WGS sequence"/>
</dbReference>
<keyword evidence="3" id="KW-1003">Cell membrane</keyword>
<comment type="caution">
    <text evidence="9">The sequence shown here is derived from an EMBL/GenBank/DDBJ whole genome shotgun (WGS) entry which is preliminary data.</text>
</comment>
<feature type="transmembrane region" description="Helical" evidence="7">
    <location>
        <begin position="112"/>
        <end position="134"/>
    </location>
</feature>
<evidence type="ECO:0000256" key="6">
    <source>
        <dbReference type="ARBA" id="ARBA00023136"/>
    </source>
</evidence>
<dbReference type="NCBIfam" id="TIGR00711">
    <property type="entry name" value="efflux_EmrB"/>
    <property type="match status" value="1"/>
</dbReference>
<feature type="transmembrane region" description="Helical" evidence="7">
    <location>
        <begin position="20"/>
        <end position="47"/>
    </location>
</feature>
<dbReference type="RefSeq" id="WP_146409890.1">
    <property type="nucleotide sequence ID" value="NZ_SJPU01000007.1"/>
</dbReference>
<feature type="transmembrane region" description="Helical" evidence="7">
    <location>
        <begin position="499"/>
        <end position="522"/>
    </location>
</feature>
<dbReference type="InterPro" id="IPR004638">
    <property type="entry name" value="EmrB-like"/>
</dbReference>
<keyword evidence="10" id="KW-1185">Reference proteome</keyword>
<dbReference type="AlphaFoldDB" id="A0A5C6BH63"/>
<name>A0A5C6BH63_9BACT</name>
<dbReference type="EMBL" id="SJPU01000007">
    <property type="protein sequence ID" value="TWU09794.1"/>
    <property type="molecule type" value="Genomic_DNA"/>
</dbReference>
<proteinExistence type="predicted"/>
<feature type="transmembrane region" description="Helical" evidence="7">
    <location>
        <begin position="352"/>
        <end position="369"/>
    </location>
</feature>
<dbReference type="PANTHER" id="PTHR23501">
    <property type="entry name" value="MAJOR FACILITATOR SUPERFAMILY"/>
    <property type="match status" value="1"/>
</dbReference>
<evidence type="ECO:0000256" key="7">
    <source>
        <dbReference type="SAM" id="Phobius"/>
    </source>
</evidence>
<dbReference type="GO" id="GO:0022857">
    <property type="term" value="F:transmembrane transporter activity"/>
    <property type="evidence" value="ECO:0007669"/>
    <property type="project" value="InterPro"/>
</dbReference>
<dbReference type="SUPFAM" id="SSF103473">
    <property type="entry name" value="MFS general substrate transporter"/>
    <property type="match status" value="1"/>
</dbReference>